<feature type="region of interest" description="Disordered" evidence="1">
    <location>
        <begin position="159"/>
        <end position="221"/>
    </location>
</feature>
<dbReference type="AlphaFoldDB" id="A0A9W7L1D9"/>
<evidence type="ECO:0000313" key="2">
    <source>
        <dbReference type="EMBL" id="GMI19387.1"/>
    </source>
</evidence>
<dbReference type="Proteomes" id="UP001165065">
    <property type="component" value="Unassembled WGS sequence"/>
</dbReference>
<feature type="compositionally biased region" description="Basic and acidic residues" evidence="1">
    <location>
        <begin position="183"/>
        <end position="201"/>
    </location>
</feature>
<accession>A0A9W7L1D9</accession>
<protein>
    <submittedName>
        <fullName evidence="2">Uncharacterized protein</fullName>
    </submittedName>
</protein>
<dbReference type="EMBL" id="BRYA01001769">
    <property type="protein sequence ID" value="GMI19387.1"/>
    <property type="molecule type" value="Genomic_DNA"/>
</dbReference>
<sequence length="221" mass="24798">MDNHSIGSNVMVVTLQTSAKSDNDAAMEFVLQFPKKAEILKKRGDFNGNKVTMNAGPGTVSLLDPVDDLTATHGASFAQEVKERLQWTGWRVALAYRWLQGEEDFYDDTGGLRMTKSKIAMFPKSNSANTRSDEVLPRIKSHEKGFGKELESCSLEARKERAKEAKKKAEAQVKKDKEKRKKAWEDEQRKKASKSEKESRKKTPTKTAGGKFGRDGTVRDL</sequence>
<reference evidence="3" key="1">
    <citation type="journal article" date="2023" name="Commun. Biol.">
        <title>Genome analysis of Parmales, the sister group of diatoms, reveals the evolutionary specialization of diatoms from phago-mixotrophs to photoautotrophs.</title>
        <authorList>
            <person name="Ban H."/>
            <person name="Sato S."/>
            <person name="Yoshikawa S."/>
            <person name="Yamada K."/>
            <person name="Nakamura Y."/>
            <person name="Ichinomiya M."/>
            <person name="Sato N."/>
            <person name="Blanc-Mathieu R."/>
            <person name="Endo H."/>
            <person name="Kuwata A."/>
            <person name="Ogata H."/>
        </authorList>
    </citation>
    <scope>NUCLEOTIDE SEQUENCE [LARGE SCALE GENOMIC DNA]</scope>
</reference>
<evidence type="ECO:0000256" key="1">
    <source>
        <dbReference type="SAM" id="MobiDB-lite"/>
    </source>
</evidence>
<proteinExistence type="predicted"/>
<name>A0A9W7L1D9_9STRA</name>
<feature type="compositionally biased region" description="Basic and acidic residues" evidence="1">
    <location>
        <begin position="159"/>
        <end position="176"/>
    </location>
</feature>
<comment type="caution">
    <text evidence="2">The sequence shown here is derived from an EMBL/GenBank/DDBJ whole genome shotgun (WGS) entry which is preliminary data.</text>
</comment>
<gene>
    <name evidence="2" type="ORF">TrCOL_g7353</name>
</gene>
<organism evidence="2 3">
    <name type="scientific">Triparma columacea</name>
    <dbReference type="NCBI Taxonomy" id="722753"/>
    <lineage>
        <taxon>Eukaryota</taxon>
        <taxon>Sar</taxon>
        <taxon>Stramenopiles</taxon>
        <taxon>Ochrophyta</taxon>
        <taxon>Bolidophyceae</taxon>
        <taxon>Parmales</taxon>
        <taxon>Triparmaceae</taxon>
        <taxon>Triparma</taxon>
    </lineage>
</organism>
<keyword evidence="3" id="KW-1185">Reference proteome</keyword>
<feature type="compositionally biased region" description="Basic and acidic residues" evidence="1">
    <location>
        <begin position="212"/>
        <end position="221"/>
    </location>
</feature>
<evidence type="ECO:0000313" key="3">
    <source>
        <dbReference type="Proteomes" id="UP001165065"/>
    </source>
</evidence>